<name>A0A3M7QBK9_BRAPC</name>
<evidence type="ECO:0000256" key="1">
    <source>
        <dbReference type="SAM" id="Phobius"/>
    </source>
</evidence>
<accession>A0A3M7QBK9</accession>
<dbReference type="OrthoDB" id="10498230at2759"/>
<keyword evidence="1" id="KW-1133">Transmembrane helix</keyword>
<gene>
    <name evidence="2" type="ORF">BpHYR1_041841</name>
</gene>
<dbReference type="Proteomes" id="UP000276133">
    <property type="component" value="Unassembled WGS sequence"/>
</dbReference>
<keyword evidence="1" id="KW-0472">Membrane</keyword>
<dbReference type="AlphaFoldDB" id="A0A3M7QBK9"/>
<comment type="caution">
    <text evidence="2">The sequence shown here is derived from an EMBL/GenBank/DDBJ whole genome shotgun (WGS) entry which is preliminary data.</text>
</comment>
<organism evidence="2 3">
    <name type="scientific">Brachionus plicatilis</name>
    <name type="common">Marine rotifer</name>
    <name type="synonym">Brachionus muelleri</name>
    <dbReference type="NCBI Taxonomy" id="10195"/>
    <lineage>
        <taxon>Eukaryota</taxon>
        <taxon>Metazoa</taxon>
        <taxon>Spiralia</taxon>
        <taxon>Gnathifera</taxon>
        <taxon>Rotifera</taxon>
        <taxon>Eurotatoria</taxon>
        <taxon>Monogononta</taxon>
        <taxon>Pseudotrocha</taxon>
        <taxon>Ploima</taxon>
        <taxon>Brachionidae</taxon>
        <taxon>Brachionus</taxon>
    </lineage>
</organism>
<feature type="transmembrane region" description="Helical" evidence="1">
    <location>
        <begin position="167"/>
        <end position="193"/>
    </location>
</feature>
<protein>
    <submittedName>
        <fullName evidence="2">Uncharacterized protein</fullName>
    </submittedName>
</protein>
<evidence type="ECO:0000313" key="2">
    <source>
        <dbReference type="EMBL" id="RNA08544.1"/>
    </source>
</evidence>
<sequence length="419" mass="48749">MWINWSNGQIDGTDLSQYIYLKKKSDKLEKTILNQKLIKQKLLISSRHCFIFHVYSSVKTMKFFILILLLIDLINCLEYRSSKELVNQINNELLKHKKSVERLHGQNRTDFRANFMKLVENFLMIHLKKLSNSELNSTIKIPIDDEPDTSQPIGQTNFNIKTSKENLIIIIIILSILSSGLFILFILSCFLNFRQRSRLNFLNENDFFTYYNSKSIPPLISSSSSFSLQPKKVQTPKPEAKLSTIQSEIDSGIGLSKYNSIKRLSSLSLSTRDKELLNKEHMNFINGNLARNNCRSKRIKNFLKNKPQSFSLSTRLNSNQESDDEDVIVEHDLKDDLPKISLNFDAYKPEEIEESNDEKIVQSYSKTNDPVQLDIIELESSSYIRDRYYQILREQVFPYLQKSNNGKPINSLNNNDMLY</sequence>
<keyword evidence="1" id="KW-0812">Transmembrane</keyword>
<dbReference type="EMBL" id="REGN01006701">
    <property type="protein sequence ID" value="RNA08544.1"/>
    <property type="molecule type" value="Genomic_DNA"/>
</dbReference>
<reference evidence="2 3" key="1">
    <citation type="journal article" date="2018" name="Sci. Rep.">
        <title>Genomic signatures of local adaptation to the degree of environmental predictability in rotifers.</title>
        <authorList>
            <person name="Franch-Gras L."/>
            <person name="Hahn C."/>
            <person name="Garcia-Roger E.M."/>
            <person name="Carmona M.J."/>
            <person name="Serra M."/>
            <person name="Gomez A."/>
        </authorList>
    </citation>
    <scope>NUCLEOTIDE SEQUENCE [LARGE SCALE GENOMIC DNA]</scope>
    <source>
        <strain evidence="2">HYR1</strain>
    </source>
</reference>
<feature type="transmembrane region" description="Helical" evidence="1">
    <location>
        <begin position="49"/>
        <end position="71"/>
    </location>
</feature>
<proteinExistence type="predicted"/>
<keyword evidence="3" id="KW-1185">Reference proteome</keyword>
<evidence type="ECO:0000313" key="3">
    <source>
        <dbReference type="Proteomes" id="UP000276133"/>
    </source>
</evidence>